<accession>A9NXT7</accession>
<reference evidence="1" key="1">
    <citation type="journal article" date="2008" name="BMC Genomics">
        <title>A conifer genomics resource of 200,000 spruce (Picea spp.) ESTs and 6,464 high-quality, sequence-finished full-length cDNAs for Sitka spruce (Picea sitchensis).</title>
        <authorList>
            <person name="Ralph S.G."/>
            <person name="Chun H.J."/>
            <person name="Kolosova N."/>
            <person name="Cooper D."/>
            <person name="Oddy C."/>
            <person name="Ritland C.E."/>
            <person name="Kirkpatrick R."/>
            <person name="Moore R."/>
            <person name="Barber S."/>
            <person name="Holt R.A."/>
            <person name="Jones S.J."/>
            <person name="Marra M.A."/>
            <person name="Douglas C.J."/>
            <person name="Ritland K."/>
            <person name="Bohlmann J."/>
        </authorList>
    </citation>
    <scope>NUCLEOTIDE SEQUENCE</scope>
    <source>
        <tissue evidence="1">Green portion of the leader tissue</tissue>
    </source>
</reference>
<dbReference type="AlphaFoldDB" id="A9NXT7"/>
<protein>
    <submittedName>
        <fullName evidence="1">Uncharacterized protein</fullName>
    </submittedName>
</protein>
<evidence type="ECO:0000313" key="1">
    <source>
        <dbReference type="EMBL" id="ABK25448.1"/>
    </source>
</evidence>
<sequence length="47" mass="5154">MTGSDFLQSEGQGIRCQFSLLNVLSQRSAISSKAHHCPNQDPLVNHT</sequence>
<organism evidence="1">
    <name type="scientific">Picea sitchensis</name>
    <name type="common">Sitka spruce</name>
    <name type="synonym">Pinus sitchensis</name>
    <dbReference type="NCBI Taxonomy" id="3332"/>
    <lineage>
        <taxon>Eukaryota</taxon>
        <taxon>Viridiplantae</taxon>
        <taxon>Streptophyta</taxon>
        <taxon>Embryophyta</taxon>
        <taxon>Tracheophyta</taxon>
        <taxon>Spermatophyta</taxon>
        <taxon>Pinopsida</taxon>
        <taxon>Pinidae</taxon>
        <taxon>Conifers I</taxon>
        <taxon>Pinales</taxon>
        <taxon>Pinaceae</taxon>
        <taxon>Picea</taxon>
    </lineage>
</organism>
<proteinExistence type="evidence at transcript level"/>
<name>A9NXT7_PICSI</name>
<dbReference type="EMBL" id="EF086163">
    <property type="protein sequence ID" value="ABK25448.1"/>
    <property type="molecule type" value="mRNA"/>
</dbReference>